<evidence type="ECO:0000256" key="1">
    <source>
        <dbReference type="SAM" id="MobiDB-lite"/>
    </source>
</evidence>
<evidence type="ECO:0000313" key="2">
    <source>
        <dbReference type="EMBL" id="CAE0129955.1"/>
    </source>
</evidence>
<organism evidence="2">
    <name type="scientific">Haptolina ericina</name>
    <dbReference type="NCBI Taxonomy" id="156174"/>
    <lineage>
        <taxon>Eukaryota</taxon>
        <taxon>Haptista</taxon>
        <taxon>Haptophyta</taxon>
        <taxon>Prymnesiophyceae</taxon>
        <taxon>Prymnesiales</taxon>
        <taxon>Prymnesiaceae</taxon>
        <taxon>Haptolina</taxon>
    </lineage>
</organism>
<feature type="compositionally biased region" description="Low complexity" evidence="1">
    <location>
        <begin position="1"/>
        <end position="19"/>
    </location>
</feature>
<proteinExistence type="predicted"/>
<protein>
    <submittedName>
        <fullName evidence="2">Uncharacterized protein</fullName>
    </submittedName>
</protein>
<feature type="compositionally biased region" description="Polar residues" evidence="1">
    <location>
        <begin position="56"/>
        <end position="69"/>
    </location>
</feature>
<dbReference type="EMBL" id="HBHX01050470">
    <property type="protein sequence ID" value="CAE0129955.1"/>
    <property type="molecule type" value="Transcribed_RNA"/>
</dbReference>
<sequence>MAPRKSSGAPAPSSSTSSGKHMTFSFSKQLEGAISKSPGKNSPARANDKPHFSIRRTVNQTTGAESQNRQVLFRSRYVIREMAMEALTPLLQSGARVGQSSCSIARNVGSPKG</sequence>
<reference evidence="2" key="1">
    <citation type="submission" date="2021-01" db="EMBL/GenBank/DDBJ databases">
        <authorList>
            <person name="Corre E."/>
            <person name="Pelletier E."/>
            <person name="Niang G."/>
            <person name="Scheremetjew M."/>
            <person name="Finn R."/>
            <person name="Kale V."/>
            <person name="Holt S."/>
            <person name="Cochrane G."/>
            <person name="Meng A."/>
            <person name="Brown T."/>
            <person name="Cohen L."/>
        </authorList>
    </citation>
    <scope>NUCLEOTIDE SEQUENCE</scope>
    <source>
        <strain evidence="2">CCMP281</strain>
    </source>
</reference>
<feature type="region of interest" description="Disordered" evidence="1">
    <location>
        <begin position="1"/>
        <end position="69"/>
    </location>
</feature>
<accession>A0A7S3BCH9</accession>
<name>A0A7S3BCH9_9EUKA</name>
<gene>
    <name evidence="2" type="ORF">HERI1096_LOCUS27886</name>
</gene>
<dbReference type="AlphaFoldDB" id="A0A7S3BCH9"/>